<dbReference type="InterPro" id="IPR020568">
    <property type="entry name" value="Ribosomal_Su5_D2-typ_SF"/>
</dbReference>
<dbReference type="SUPFAM" id="SSF54211">
    <property type="entry name" value="Ribosomal protein S5 domain 2-like"/>
    <property type="match status" value="1"/>
</dbReference>
<dbReference type="Proteomes" id="UP000613740">
    <property type="component" value="Unassembled WGS sequence"/>
</dbReference>
<keyword evidence="3" id="KW-1185">Reference proteome</keyword>
<proteinExistence type="predicted"/>
<dbReference type="OrthoDB" id="41505at2759"/>
<feature type="compositionally biased region" description="Gly residues" evidence="1">
    <location>
        <begin position="18"/>
        <end position="29"/>
    </location>
</feature>
<reference evidence="2" key="1">
    <citation type="journal article" date="2020" name="bioRxiv">
        <title>Comparative genomics of Chlamydomonas.</title>
        <authorList>
            <person name="Craig R.J."/>
            <person name="Hasan A.R."/>
            <person name="Ness R.W."/>
            <person name="Keightley P.D."/>
        </authorList>
    </citation>
    <scope>NUCLEOTIDE SEQUENCE</scope>
    <source>
        <strain evidence="2">CCAP 11/173</strain>
    </source>
</reference>
<dbReference type="PANTHER" id="PTHR32472">
    <property type="entry name" value="DNA REPAIR PROTEIN RADA"/>
    <property type="match status" value="1"/>
</dbReference>
<dbReference type="Pfam" id="PF13481">
    <property type="entry name" value="AAA_25"/>
    <property type="match status" value="1"/>
</dbReference>
<dbReference type="SUPFAM" id="SSF52540">
    <property type="entry name" value="P-loop containing nucleoside triphosphate hydrolases"/>
    <property type="match status" value="2"/>
</dbReference>
<organism evidence="2 3">
    <name type="scientific">Chlamydomonas schloesseri</name>
    <dbReference type="NCBI Taxonomy" id="2026947"/>
    <lineage>
        <taxon>Eukaryota</taxon>
        <taxon>Viridiplantae</taxon>
        <taxon>Chlorophyta</taxon>
        <taxon>core chlorophytes</taxon>
        <taxon>Chlorophyceae</taxon>
        <taxon>CS clade</taxon>
        <taxon>Chlamydomonadales</taxon>
        <taxon>Chlamydomonadaceae</taxon>
        <taxon>Chlamydomonas</taxon>
    </lineage>
</organism>
<feature type="compositionally biased region" description="Acidic residues" evidence="1">
    <location>
        <begin position="175"/>
        <end position="187"/>
    </location>
</feature>
<dbReference type="EMBL" id="JAEHOD010000011">
    <property type="protein sequence ID" value="KAG2450376.1"/>
    <property type="molecule type" value="Genomic_DNA"/>
</dbReference>
<dbReference type="AlphaFoldDB" id="A0A835WNY2"/>
<dbReference type="Gene3D" id="3.40.50.300">
    <property type="entry name" value="P-loop containing nucleotide triphosphate hydrolases"/>
    <property type="match status" value="2"/>
</dbReference>
<evidence type="ECO:0008006" key="4">
    <source>
        <dbReference type="Google" id="ProtNLM"/>
    </source>
</evidence>
<feature type="region of interest" description="Disordered" evidence="1">
    <location>
        <begin position="669"/>
        <end position="724"/>
    </location>
</feature>
<feature type="compositionally biased region" description="Low complexity" evidence="1">
    <location>
        <begin position="941"/>
        <end position="952"/>
    </location>
</feature>
<name>A0A835WNY2_9CHLO</name>
<dbReference type="InterPro" id="IPR027417">
    <property type="entry name" value="P-loop_NTPase"/>
</dbReference>
<gene>
    <name evidence="2" type="ORF">HYH02_004880</name>
</gene>
<feature type="region of interest" description="Disordered" evidence="1">
    <location>
        <begin position="1"/>
        <end position="29"/>
    </location>
</feature>
<dbReference type="Gene3D" id="3.30.230.10">
    <property type="match status" value="1"/>
</dbReference>
<feature type="compositionally biased region" description="Acidic residues" evidence="1">
    <location>
        <begin position="232"/>
        <end position="270"/>
    </location>
</feature>
<accession>A0A835WNY2</accession>
<feature type="compositionally biased region" description="Basic residues" evidence="1">
    <location>
        <begin position="965"/>
        <end position="977"/>
    </location>
</feature>
<dbReference type="PANTHER" id="PTHR32472:SF10">
    <property type="entry name" value="DNA REPAIR PROTEIN RADA-LIKE PROTEIN"/>
    <property type="match status" value="1"/>
</dbReference>
<comment type="caution">
    <text evidence="2">The sequence shown here is derived from an EMBL/GenBank/DDBJ whole genome shotgun (WGS) entry which is preliminary data.</text>
</comment>
<evidence type="ECO:0000256" key="1">
    <source>
        <dbReference type="SAM" id="MobiDB-lite"/>
    </source>
</evidence>
<dbReference type="GO" id="GO:0000725">
    <property type="term" value="P:recombinational repair"/>
    <property type="evidence" value="ECO:0007669"/>
    <property type="project" value="TreeGrafter"/>
</dbReference>
<feature type="region of interest" description="Disordered" evidence="1">
    <location>
        <begin position="936"/>
        <end position="977"/>
    </location>
</feature>
<feature type="compositionally biased region" description="Low complexity" evidence="1">
    <location>
        <begin position="709"/>
        <end position="724"/>
    </location>
</feature>
<feature type="region of interest" description="Disordered" evidence="1">
    <location>
        <begin position="210"/>
        <end position="278"/>
    </location>
</feature>
<feature type="region of interest" description="Disordered" evidence="1">
    <location>
        <begin position="167"/>
        <end position="187"/>
    </location>
</feature>
<dbReference type="InterPro" id="IPR014721">
    <property type="entry name" value="Ribsml_uS5_D2-typ_fold_subgr"/>
</dbReference>
<evidence type="ECO:0000313" key="3">
    <source>
        <dbReference type="Proteomes" id="UP000613740"/>
    </source>
</evidence>
<protein>
    <recommendedName>
        <fullName evidence="4">RecA family profile 1 domain-containing protein</fullName>
    </recommendedName>
</protein>
<evidence type="ECO:0000313" key="2">
    <source>
        <dbReference type="EMBL" id="KAG2450376.1"/>
    </source>
</evidence>
<sequence>MPLEGELPPPPPAAEALLGGGRARGGGGAGVQALEQLQAAVAASGGGGGGSSSSGATAAAAAGGRSVGWVAGGGDGDDDAPLSLRALSRAAAAGGLARQGRIPLSGRTGAEVQRVLGGGVVPGALVLLGGDPGVGKSTITLQVAAMMAHPEIDFDALEERRAAAAGSGLAGGGYEGEEEEGVSTEASDLEPDALLEGEAGGFDGEVVEDEAEGQLAGRGRPRGRQPLRSQEGVEEGEEWEEEEEEEGMAGGEEELFGEGEDGEEESEEEEAGGRAVGSAASAFAVEAAAAASPQHHHQRQRHRTVLYVTAEETREQVVSRSRRMGLHRCDRVVVLCRSEMSAIVRAVLEVRPDAVVMDSINTVYLGSLPQAPGTVTQIRECGQLLLRLAKDHRIALFIIGHVTKGGEMAGPNMLAHMVDTVLYLEGDVAQSVRLLRVVKNRHGSDAECGVFSMDGSGLHAVANQSALFLESRMADAEGDGVGEEALAASSVVGVTMQGSRAILVEVQALVSPLGERAAAAASALSYRSATGVDKGRLATLCAILDKHVPTLELAACSVIVNVVGGAQVRDVASDLAITVAIAASYYNVAVPRDLAVCGEVDLAGRVRCSFQRLDVRVREAAKLGFRRVVIPRTKGWERLASDGALAAAGVEVVAVRSVAEALLAGLGAGTVDHRPPHIKPPPRGKPPPGTGRPGSRFTRSAGPPPGQAPPQQQQQQQQQAGAAADLEQEWQYLHGEAAAPYAQQQQQQQQQPYQTAQYQQPYEPTYHQDQTAPYQQQQPYSQEQLLPYQQPPPYIAMDSAWPRAAAMGGVAAAYAAAAAAAAAGPYAPVPAQAAQAAQAYGGQWGGAAAAAEWQAAADVDLEAAANGAAVGWGAGGSYGSSYGEDGGSGSGSSGAAGELEAAAALPGAEPAVEALRPQLGSSYRLIGGEEAQVAGGGGMGSLSAMASGASADEGGEEALEGLSLRQRRAKGRRTSSK</sequence>